<evidence type="ECO:0000313" key="1">
    <source>
        <dbReference type="EMBL" id="GMN89630.1"/>
    </source>
</evidence>
<dbReference type="EMBL" id="BTHG01000004">
    <property type="protein sequence ID" value="GMN89630.1"/>
    <property type="molecule type" value="Genomic_DNA"/>
</dbReference>
<keyword evidence="2" id="KW-1185">Reference proteome</keyword>
<dbReference type="Proteomes" id="UP001628164">
    <property type="component" value="Unassembled WGS sequence"/>
</dbReference>
<gene>
    <name evidence="1" type="ORF">fsci_11160</name>
</gene>
<reference evidence="1 2" key="1">
    <citation type="journal article" date="2024" name="Dis. Aquat. Organ.">
        <title>Francisella sciaenopsi sp. nov. isolated from diseased red drum Sciaenops ocellatus in Florida, USA.</title>
        <authorList>
            <person name="Kawahara M."/>
            <person name="Cody T.T."/>
            <person name="Yanong R.P.E."/>
            <person name="Henderson E."/>
            <person name="Yazdi Z."/>
            <person name="Soto E."/>
        </authorList>
    </citation>
    <scope>NUCLEOTIDE SEQUENCE [LARGE SCALE GENOMIC DNA]</scope>
    <source>
        <strain evidence="1 2">R22-20-7</strain>
    </source>
</reference>
<accession>A0ABQ6PFB6</accession>
<protein>
    <recommendedName>
        <fullName evidence="3">Transposase</fullName>
    </recommendedName>
</protein>
<name>A0ABQ6PFB6_9GAMM</name>
<proteinExistence type="predicted"/>
<evidence type="ECO:0008006" key="3">
    <source>
        <dbReference type="Google" id="ProtNLM"/>
    </source>
</evidence>
<organism evidence="1 2">
    <name type="scientific">Francisella sciaenopsi</name>
    <dbReference type="NCBI Taxonomy" id="3055034"/>
    <lineage>
        <taxon>Bacteria</taxon>
        <taxon>Pseudomonadati</taxon>
        <taxon>Pseudomonadota</taxon>
        <taxon>Gammaproteobacteria</taxon>
        <taxon>Thiotrichales</taxon>
        <taxon>Francisellaceae</taxon>
        <taxon>Francisella</taxon>
    </lineage>
</organism>
<comment type="caution">
    <text evidence="1">The sequence shown here is derived from an EMBL/GenBank/DDBJ whole genome shotgun (WGS) entry which is preliminary data.</text>
</comment>
<sequence length="65" mass="7169">MLKGIANKVLRGIGDKNSSGINIGMIKLANTSKKLENLILNNKLISKIKHKPYSIVNCDVSNLYK</sequence>
<evidence type="ECO:0000313" key="2">
    <source>
        <dbReference type="Proteomes" id="UP001628164"/>
    </source>
</evidence>